<reference evidence="2 3" key="1">
    <citation type="submission" date="2016-10" db="EMBL/GenBank/DDBJ databases">
        <title>Comparative genomics of Pseudomonas syringae.</title>
        <authorList>
            <person name="Hulin M.T."/>
        </authorList>
    </citation>
    <scope>NUCLEOTIDE SEQUENCE [LARGE SCALE GENOMIC DNA]</scope>
    <source>
        <strain evidence="2 3">9643</strain>
    </source>
</reference>
<comment type="caution">
    <text evidence="2">The sequence shown here is derived from an EMBL/GenBank/DDBJ whole genome shotgun (WGS) entry which is preliminary data.</text>
</comment>
<gene>
    <name evidence="2" type="ORF">BKM07_02445</name>
</gene>
<feature type="region of interest" description="Disordered" evidence="1">
    <location>
        <begin position="74"/>
        <end position="94"/>
    </location>
</feature>
<dbReference type="EMBL" id="MLET01000001">
    <property type="protein sequence ID" value="POD72983.1"/>
    <property type="molecule type" value="Genomic_DNA"/>
</dbReference>
<evidence type="ECO:0000313" key="2">
    <source>
        <dbReference type="EMBL" id="POD72983.1"/>
    </source>
</evidence>
<protein>
    <submittedName>
        <fullName evidence="2">Uncharacterized protein</fullName>
    </submittedName>
</protein>
<dbReference type="AlphaFoldDB" id="A0ABD6VJI4"/>
<evidence type="ECO:0000256" key="1">
    <source>
        <dbReference type="SAM" id="MobiDB-lite"/>
    </source>
</evidence>
<evidence type="ECO:0000313" key="3">
    <source>
        <dbReference type="Proteomes" id="UP000236998"/>
    </source>
</evidence>
<sequence length="94" mass="10769">MDAQYGNAPRWFEYREGLCRIQTTAKLLTKDEAQQRVTQVLLAPTAVADTPLMIYMHSGLKKIYPVSLKGQAIDSPTVQRRTRPSARQRTSYER</sequence>
<accession>A0ABD6VJI4</accession>
<dbReference type="Proteomes" id="UP000236998">
    <property type="component" value="Unassembled WGS sequence"/>
</dbReference>
<name>A0ABD6VJI4_9PSED</name>
<proteinExistence type="predicted"/>
<organism evidence="2 3">
    <name type="scientific">Pseudomonas syringae group genomosp. 3</name>
    <dbReference type="NCBI Taxonomy" id="251701"/>
    <lineage>
        <taxon>Bacteria</taxon>
        <taxon>Pseudomonadati</taxon>
        <taxon>Pseudomonadota</taxon>
        <taxon>Gammaproteobacteria</taxon>
        <taxon>Pseudomonadales</taxon>
        <taxon>Pseudomonadaceae</taxon>
        <taxon>Pseudomonas</taxon>
    </lineage>
</organism>